<feature type="transmembrane region" description="Helical" evidence="2">
    <location>
        <begin position="100"/>
        <end position="122"/>
    </location>
</feature>
<feature type="transmembrane region" description="Helical" evidence="2">
    <location>
        <begin position="151"/>
        <end position="169"/>
    </location>
</feature>
<accession>A0A1M6HVE7</accession>
<protein>
    <recommendedName>
        <fullName evidence="5">DUF2567 domain-containing protein</fullName>
    </recommendedName>
</protein>
<evidence type="ECO:0000313" key="3">
    <source>
        <dbReference type="EMBL" id="SHJ26196.1"/>
    </source>
</evidence>
<sequence length="230" mass="23517">MDDGKGAYAPRGPRPVAVAACVFGALVLAGALLGPLWWLLAPDRARGTALGGGEVFTGTTEALFAGEGSFVLITALAGLVGGYSAYMAQFALARRRPRDLRLWCLVAGFLGSAAASVLVWRIGMLLDAPLHTALARAQAGEEVEVGLRLDATAFLVVWPFVFVLQYALLDLISLVRRDQPGVPRAVRVPADPAPAGPVPGTAGGPPAGQAPGAPRPGPSPVGDGPDPLTG</sequence>
<organism evidence="3 4">
    <name type="scientific">Nocardiopsis flavescens</name>
    <dbReference type="NCBI Taxonomy" id="758803"/>
    <lineage>
        <taxon>Bacteria</taxon>
        <taxon>Bacillati</taxon>
        <taxon>Actinomycetota</taxon>
        <taxon>Actinomycetes</taxon>
        <taxon>Streptosporangiales</taxon>
        <taxon>Nocardiopsidaceae</taxon>
        <taxon>Nocardiopsis</taxon>
    </lineage>
</organism>
<feature type="transmembrane region" description="Helical" evidence="2">
    <location>
        <begin position="16"/>
        <end position="40"/>
    </location>
</feature>
<reference evidence="3 4" key="1">
    <citation type="submission" date="2016-11" db="EMBL/GenBank/DDBJ databases">
        <authorList>
            <person name="Jaros S."/>
            <person name="Januszkiewicz K."/>
            <person name="Wedrychowicz H."/>
        </authorList>
    </citation>
    <scope>NUCLEOTIDE SEQUENCE [LARGE SCALE GENOMIC DNA]</scope>
    <source>
        <strain evidence="3 4">CGMCC 4.5723</strain>
    </source>
</reference>
<dbReference type="RefSeq" id="WP_073378245.1">
    <property type="nucleotide sequence ID" value="NZ_FQZK01000004.1"/>
</dbReference>
<evidence type="ECO:0000256" key="2">
    <source>
        <dbReference type="SAM" id="Phobius"/>
    </source>
</evidence>
<feature type="region of interest" description="Disordered" evidence="1">
    <location>
        <begin position="185"/>
        <end position="230"/>
    </location>
</feature>
<dbReference type="AlphaFoldDB" id="A0A1M6HVE7"/>
<evidence type="ECO:0000256" key="1">
    <source>
        <dbReference type="SAM" id="MobiDB-lite"/>
    </source>
</evidence>
<dbReference type="OrthoDB" id="3431348at2"/>
<feature type="transmembrane region" description="Helical" evidence="2">
    <location>
        <begin position="70"/>
        <end position="88"/>
    </location>
</feature>
<keyword evidence="2" id="KW-1133">Transmembrane helix</keyword>
<proteinExistence type="predicted"/>
<keyword evidence="4" id="KW-1185">Reference proteome</keyword>
<evidence type="ECO:0008006" key="5">
    <source>
        <dbReference type="Google" id="ProtNLM"/>
    </source>
</evidence>
<dbReference type="Proteomes" id="UP000184452">
    <property type="component" value="Unassembled WGS sequence"/>
</dbReference>
<gene>
    <name evidence="3" type="ORF">SAMN05421803_104330</name>
</gene>
<dbReference type="STRING" id="758803.SAMN05421803_104330"/>
<evidence type="ECO:0000313" key="4">
    <source>
        <dbReference type="Proteomes" id="UP000184452"/>
    </source>
</evidence>
<feature type="compositionally biased region" description="Low complexity" evidence="1">
    <location>
        <begin position="220"/>
        <end position="230"/>
    </location>
</feature>
<keyword evidence="2" id="KW-0472">Membrane</keyword>
<name>A0A1M6HVE7_9ACTN</name>
<dbReference type="EMBL" id="FQZK01000004">
    <property type="protein sequence ID" value="SHJ26196.1"/>
    <property type="molecule type" value="Genomic_DNA"/>
</dbReference>
<keyword evidence="2" id="KW-0812">Transmembrane</keyword>